<dbReference type="AlphaFoldDB" id="A0A1E4STH4"/>
<organism evidence="1 2">
    <name type="scientific">[Candida] arabinofermentans NRRL YB-2248</name>
    <dbReference type="NCBI Taxonomy" id="983967"/>
    <lineage>
        <taxon>Eukaryota</taxon>
        <taxon>Fungi</taxon>
        <taxon>Dikarya</taxon>
        <taxon>Ascomycota</taxon>
        <taxon>Saccharomycotina</taxon>
        <taxon>Pichiomycetes</taxon>
        <taxon>Pichiales</taxon>
        <taxon>Pichiaceae</taxon>
        <taxon>Ogataea</taxon>
        <taxon>Ogataea/Candida clade</taxon>
    </lineage>
</organism>
<name>A0A1E4STH4_9ASCO</name>
<evidence type="ECO:0000313" key="1">
    <source>
        <dbReference type="EMBL" id="ODV82737.1"/>
    </source>
</evidence>
<sequence length="59" mass="6646">MKREVMSGLANTLEKQHDQKLSLHTSNQVGIRPGIDCTSNGEKYKFAATLPFHFVKTQL</sequence>
<gene>
    <name evidence="1" type="ORF">CANARDRAFT_30593</name>
</gene>
<keyword evidence="2" id="KW-1185">Reference proteome</keyword>
<dbReference type="Proteomes" id="UP000094801">
    <property type="component" value="Unassembled WGS sequence"/>
</dbReference>
<dbReference type="EMBL" id="KV453875">
    <property type="protein sequence ID" value="ODV82737.1"/>
    <property type="molecule type" value="Genomic_DNA"/>
</dbReference>
<protein>
    <submittedName>
        <fullName evidence="1">Uncharacterized protein</fullName>
    </submittedName>
</protein>
<evidence type="ECO:0000313" key="2">
    <source>
        <dbReference type="Proteomes" id="UP000094801"/>
    </source>
</evidence>
<reference evidence="2" key="1">
    <citation type="submission" date="2016-04" db="EMBL/GenBank/DDBJ databases">
        <title>Comparative genomics of biotechnologically important yeasts.</title>
        <authorList>
            <consortium name="DOE Joint Genome Institute"/>
            <person name="Riley R."/>
            <person name="Haridas S."/>
            <person name="Wolfe K.H."/>
            <person name="Lopes M.R."/>
            <person name="Hittinger C.T."/>
            <person name="Goker M."/>
            <person name="Salamov A."/>
            <person name="Wisecaver J."/>
            <person name="Long T.M."/>
            <person name="Aerts A.L."/>
            <person name="Barry K."/>
            <person name="Choi C."/>
            <person name="Clum A."/>
            <person name="Coughlan A.Y."/>
            <person name="Deshpande S."/>
            <person name="Douglass A.P."/>
            <person name="Hanson S.J."/>
            <person name="Klenk H.-P."/>
            <person name="Labutti K."/>
            <person name="Lapidus A."/>
            <person name="Lindquist E."/>
            <person name="Lipzen A."/>
            <person name="Meier-Kolthoff J.P."/>
            <person name="Ohm R.A."/>
            <person name="Otillar R.P."/>
            <person name="Pangilinan J."/>
            <person name="Peng Y."/>
            <person name="Rokas A."/>
            <person name="Rosa C.A."/>
            <person name="Scheuner C."/>
            <person name="Sibirny A.A."/>
            <person name="Slot J.C."/>
            <person name="Stielow J.B."/>
            <person name="Sun H."/>
            <person name="Kurtzman C.P."/>
            <person name="Blackwell M."/>
            <person name="Grigoriev I.V."/>
            <person name="Jeffries T.W."/>
        </authorList>
    </citation>
    <scope>NUCLEOTIDE SEQUENCE [LARGE SCALE GENOMIC DNA]</scope>
    <source>
        <strain evidence="2">NRRL YB-2248</strain>
    </source>
</reference>
<accession>A0A1E4STH4</accession>
<proteinExistence type="predicted"/>